<accession>A0ABV5H0M5</accession>
<dbReference type="InterPro" id="IPR034660">
    <property type="entry name" value="DinB/YfiT-like"/>
</dbReference>
<sequence length="175" mass="20583">MESYLTSVIKQFERYKSLGDKTLEQLTFDDLQNEIAKDSNSIAIMVKHLYGNMLSRWTNFLDEDGEKPSRNRDREFDDTYETREQILAHWNAGWTCLFDALNNLTSEDLERIIYIRNERHTVVEAINRQLAHYAYHVGQMVFLGKVFKGNDWQTLSIARGASKKYNAEKFSEEKN</sequence>
<keyword evidence="2" id="KW-1185">Reference proteome</keyword>
<dbReference type="SUPFAM" id="SSF109854">
    <property type="entry name" value="DinB/YfiT-like putative metalloenzymes"/>
    <property type="match status" value="1"/>
</dbReference>
<dbReference type="Pfam" id="PF07609">
    <property type="entry name" value="DUF1572"/>
    <property type="match status" value="1"/>
</dbReference>
<comment type="caution">
    <text evidence="1">The sequence shown here is derived from an EMBL/GenBank/DDBJ whole genome shotgun (WGS) entry which is preliminary data.</text>
</comment>
<dbReference type="Gene3D" id="1.20.120.450">
    <property type="entry name" value="dinb family like domain"/>
    <property type="match status" value="1"/>
</dbReference>
<evidence type="ECO:0000313" key="2">
    <source>
        <dbReference type="Proteomes" id="UP001589590"/>
    </source>
</evidence>
<organism evidence="1 2">
    <name type="scientific">Algibacter miyuki</name>
    <dbReference type="NCBI Taxonomy" id="1306933"/>
    <lineage>
        <taxon>Bacteria</taxon>
        <taxon>Pseudomonadati</taxon>
        <taxon>Bacteroidota</taxon>
        <taxon>Flavobacteriia</taxon>
        <taxon>Flavobacteriales</taxon>
        <taxon>Flavobacteriaceae</taxon>
        <taxon>Algibacter</taxon>
    </lineage>
</organism>
<protein>
    <submittedName>
        <fullName evidence="1">DUF1572 family protein</fullName>
    </submittedName>
</protein>
<dbReference type="InterPro" id="IPR011466">
    <property type="entry name" value="DUF1572"/>
</dbReference>
<name>A0ABV5H0M5_9FLAO</name>
<dbReference type="RefSeq" id="WP_290268167.1">
    <property type="nucleotide sequence ID" value="NZ_JAUFQP010000001.1"/>
</dbReference>
<gene>
    <name evidence="1" type="ORF">ACFFU1_11110</name>
</gene>
<dbReference type="Proteomes" id="UP001589590">
    <property type="component" value="Unassembled WGS sequence"/>
</dbReference>
<proteinExistence type="predicted"/>
<dbReference type="EMBL" id="JBHMFA010000006">
    <property type="protein sequence ID" value="MFB9105452.1"/>
    <property type="molecule type" value="Genomic_DNA"/>
</dbReference>
<reference evidence="1 2" key="1">
    <citation type="submission" date="2024-09" db="EMBL/GenBank/DDBJ databases">
        <authorList>
            <person name="Sun Q."/>
            <person name="Mori K."/>
        </authorList>
    </citation>
    <scope>NUCLEOTIDE SEQUENCE [LARGE SCALE GENOMIC DNA]</scope>
    <source>
        <strain evidence="1 2">CECT 8300</strain>
    </source>
</reference>
<evidence type="ECO:0000313" key="1">
    <source>
        <dbReference type="EMBL" id="MFB9105452.1"/>
    </source>
</evidence>